<dbReference type="InterPro" id="IPR055116">
    <property type="entry name" value="DBF4_BRCT"/>
</dbReference>
<proteinExistence type="predicted"/>
<dbReference type="AlphaFoldDB" id="A0AAD3TVD1"/>
<dbReference type="GO" id="GO:0008270">
    <property type="term" value="F:zinc ion binding"/>
    <property type="evidence" value="ECO:0007669"/>
    <property type="project" value="UniProtKB-KW"/>
</dbReference>
<evidence type="ECO:0000259" key="6">
    <source>
        <dbReference type="PROSITE" id="PS51265"/>
    </source>
</evidence>
<name>A0AAD3TVD1_9TREE</name>
<dbReference type="Pfam" id="PF07535">
    <property type="entry name" value="zf-DBF"/>
    <property type="match status" value="1"/>
</dbReference>
<protein>
    <recommendedName>
        <fullName evidence="6">DBF4-type domain-containing protein</fullName>
    </recommendedName>
</protein>
<dbReference type="InterPro" id="IPR038545">
    <property type="entry name" value="Znf_DBF_sf"/>
</dbReference>
<dbReference type="Gene3D" id="3.40.50.10190">
    <property type="entry name" value="BRCT domain"/>
    <property type="match status" value="1"/>
</dbReference>
<gene>
    <name evidence="7" type="primary">DBF4</name>
    <name evidence="7" type="ORF">CspeluHIS016_0401370</name>
</gene>
<dbReference type="EMBL" id="BTCM01000004">
    <property type="protein sequence ID" value="GMK57303.1"/>
    <property type="molecule type" value="Genomic_DNA"/>
</dbReference>
<feature type="compositionally biased region" description="Acidic residues" evidence="5">
    <location>
        <begin position="621"/>
        <end position="647"/>
    </location>
</feature>
<dbReference type="GO" id="GO:0043539">
    <property type="term" value="F:protein serine/threonine kinase activator activity"/>
    <property type="evidence" value="ECO:0007669"/>
    <property type="project" value="TreeGrafter"/>
</dbReference>
<keyword evidence="3" id="KW-0862">Zinc</keyword>
<feature type="compositionally biased region" description="Polar residues" evidence="5">
    <location>
        <begin position="185"/>
        <end position="194"/>
    </location>
</feature>
<dbReference type="InterPro" id="IPR013939">
    <property type="entry name" value="Regulatory_Dfp1/Him1"/>
</dbReference>
<dbReference type="InterPro" id="IPR036420">
    <property type="entry name" value="BRCT_dom_sf"/>
</dbReference>
<dbReference type="PANTHER" id="PTHR15375:SF26">
    <property type="entry name" value="PROTEIN CHIFFON"/>
    <property type="match status" value="1"/>
</dbReference>
<comment type="caution">
    <text evidence="7">The sequence shown here is derived from an EMBL/GenBank/DDBJ whole genome shotgun (WGS) entry which is preliminary data.</text>
</comment>
<dbReference type="CDD" id="cd00027">
    <property type="entry name" value="BRCT"/>
    <property type="match status" value="1"/>
</dbReference>
<reference evidence="7" key="2">
    <citation type="submission" date="2023-06" db="EMBL/GenBank/DDBJ databases">
        <authorList>
            <person name="Kobayashi Y."/>
            <person name="Kayamori A."/>
            <person name="Aoki K."/>
            <person name="Shiwa Y."/>
            <person name="Fujita N."/>
            <person name="Sugita T."/>
            <person name="Iwasaki W."/>
            <person name="Tanaka N."/>
            <person name="Takashima M."/>
        </authorList>
    </citation>
    <scope>NUCLEOTIDE SEQUENCE</scope>
    <source>
        <strain evidence="7">HIS016</strain>
    </source>
</reference>
<feature type="region of interest" description="Disordered" evidence="5">
    <location>
        <begin position="168"/>
        <end position="194"/>
    </location>
</feature>
<dbReference type="Pfam" id="PF22437">
    <property type="entry name" value="DBF4_BRCT"/>
    <property type="match status" value="1"/>
</dbReference>
<evidence type="ECO:0000313" key="8">
    <source>
        <dbReference type="Proteomes" id="UP001222932"/>
    </source>
</evidence>
<evidence type="ECO:0000256" key="5">
    <source>
        <dbReference type="SAM" id="MobiDB-lite"/>
    </source>
</evidence>
<organism evidence="7 8">
    <name type="scientific">Cutaneotrichosporon spelunceum</name>
    <dbReference type="NCBI Taxonomy" id="1672016"/>
    <lineage>
        <taxon>Eukaryota</taxon>
        <taxon>Fungi</taxon>
        <taxon>Dikarya</taxon>
        <taxon>Basidiomycota</taxon>
        <taxon>Agaricomycotina</taxon>
        <taxon>Tremellomycetes</taxon>
        <taxon>Trichosporonales</taxon>
        <taxon>Trichosporonaceae</taxon>
        <taxon>Cutaneotrichosporon</taxon>
    </lineage>
</organism>
<sequence>MPRPPPSPAVRAVNAVSNKDVKMRDGRTVLGRVNVNASATASVALQRRVARPSPTITNLKAKHPVPRPAVVADVFGDPKPQLGKRPRADAPAQVVKRSRADPSAVKAFRHEQEKWTAKWQAAFPTLTFHFELGAEEGQGRGLRERAVKLGARIDQFFSRRITHLIVKTAQSPQKPRTAAMKRGQSDNPFIQQGPTDLRSKAEEYGIKVWTVKKLSEMLDTLDPINVVERDSLSHLLADEKLHGTRERDESAPRPDHYYFRPGSKYVLIEDATGKNRTVMVKEYSSKEQDWPVLHEQFLRLTSSCALPRSIKSVDHLHRDLRARAMALYVNHEQYNGEEPPAPSLKRSASEREFSVPALPEPEELSYVKASGNSVVLTSNVASTSTNNTNHTPGGVLVQHQAGGRRGAMQVSKRVEVLKRSLPPGRATGSVKRPDALPRLPGFSRRKSTADMPSSFSTKEFMSQVEVVTMLHGIRNPAALTKPDYDERLANRELVDAGQKRKEQDTASGYCENCRVRYADLSVHMASRKHRRFARNAENFADLDEMLHCLQRPPNPIMCVQTKVCRPCHRPHTKDAQCGRCMDDADLYSSPPPSETSPRSRQHMFYIREERSEEPGERGEHELEDEDLVTEDETEDVNDEAAEAADRG</sequence>
<evidence type="ECO:0000256" key="3">
    <source>
        <dbReference type="ARBA" id="ARBA00022833"/>
    </source>
</evidence>
<keyword evidence="2 4" id="KW-0863">Zinc-finger</keyword>
<dbReference type="FunFam" id="6.10.250.3410:FF:000001">
    <property type="entry name" value="Protein DBF4 homolog A"/>
    <property type="match status" value="1"/>
</dbReference>
<dbReference type="InterPro" id="IPR006572">
    <property type="entry name" value="Znf_DBF"/>
</dbReference>
<dbReference type="SMART" id="SM00586">
    <property type="entry name" value="ZnF_DBF"/>
    <property type="match status" value="1"/>
</dbReference>
<evidence type="ECO:0000313" key="7">
    <source>
        <dbReference type="EMBL" id="GMK57303.1"/>
    </source>
</evidence>
<feature type="region of interest" description="Disordered" evidence="5">
    <location>
        <begin position="587"/>
        <end position="647"/>
    </location>
</feature>
<evidence type="ECO:0000256" key="2">
    <source>
        <dbReference type="ARBA" id="ARBA00022771"/>
    </source>
</evidence>
<dbReference type="PROSITE" id="PS51265">
    <property type="entry name" value="ZF_DBF4"/>
    <property type="match status" value="1"/>
</dbReference>
<evidence type="ECO:0000256" key="1">
    <source>
        <dbReference type="ARBA" id="ARBA00022723"/>
    </source>
</evidence>
<keyword evidence="1" id="KW-0479">Metal-binding</keyword>
<dbReference type="GO" id="GO:1901987">
    <property type="term" value="P:regulation of cell cycle phase transition"/>
    <property type="evidence" value="ECO:0007669"/>
    <property type="project" value="TreeGrafter"/>
</dbReference>
<accession>A0AAD3TVD1</accession>
<dbReference type="PANTHER" id="PTHR15375">
    <property type="entry name" value="ACTIVATOR OF S-PHASE KINASE-RELATED"/>
    <property type="match status" value="1"/>
</dbReference>
<feature type="region of interest" description="Disordered" evidence="5">
    <location>
        <begin position="422"/>
        <end position="454"/>
    </location>
</feature>
<reference evidence="7" key="1">
    <citation type="journal article" date="2023" name="BMC Genomics">
        <title>Chromosome-level genome assemblies of Cutaneotrichosporon spp. (Trichosporonales, Basidiomycota) reveal imbalanced evolution between nucleotide sequences and chromosome synteny.</title>
        <authorList>
            <person name="Kobayashi Y."/>
            <person name="Kayamori A."/>
            <person name="Aoki K."/>
            <person name="Shiwa Y."/>
            <person name="Matsutani M."/>
            <person name="Fujita N."/>
            <person name="Sugita T."/>
            <person name="Iwasaki W."/>
            <person name="Tanaka N."/>
            <person name="Takashima M."/>
        </authorList>
    </citation>
    <scope>NUCLEOTIDE SEQUENCE</scope>
    <source>
        <strain evidence="7">HIS016</strain>
    </source>
</reference>
<dbReference type="Gene3D" id="6.10.250.3410">
    <property type="entry name" value="DBF zinc finger"/>
    <property type="match status" value="1"/>
</dbReference>
<dbReference type="Proteomes" id="UP001222932">
    <property type="component" value="Unassembled WGS sequence"/>
</dbReference>
<evidence type="ECO:0000256" key="4">
    <source>
        <dbReference type="PROSITE-ProRule" id="PRU00600"/>
    </source>
</evidence>
<dbReference type="Pfam" id="PF08630">
    <property type="entry name" value="Dfp1_Him1_M"/>
    <property type="match status" value="1"/>
</dbReference>
<dbReference type="GO" id="GO:0031431">
    <property type="term" value="C:Dbf4-dependent protein kinase complex"/>
    <property type="evidence" value="ECO:0007669"/>
    <property type="project" value="TreeGrafter"/>
</dbReference>
<dbReference type="InterPro" id="IPR051590">
    <property type="entry name" value="Replication_Regulatory_Kinase"/>
</dbReference>
<dbReference type="GO" id="GO:0003676">
    <property type="term" value="F:nucleic acid binding"/>
    <property type="evidence" value="ECO:0007669"/>
    <property type="project" value="InterPro"/>
</dbReference>
<dbReference type="GO" id="GO:0010571">
    <property type="term" value="P:positive regulation of nuclear cell cycle DNA replication"/>
    <property type="evidence" value="ECO:0007669"/>
    <property type="project" value="TreeGrafter"/>
</dbReference>
<keyword evidence="8" id="KW-1185">Reference proteome</keyword>
<feature type="compositionally biased region" description="Basic and acidic residues" evidence="5">
    <location>
        <begin position="605"/>
        <end position="620"/>
    </location>
</feature>
<feature type="domain" description="DBF4-type" evidence="6">
    <location>
        <begin position="503"/>
        <end position="552"/>
    </location>
</feature>